<organism evidence="3 4">
    <name type="scientific">Pristionchus pacificus</name>
    <name type="common">Parasitic nematode worm</name>
    <dbReference type="NCBI Taxonomy" id="54126"/>
    <lineage>
        <taxon>Eukaryota</taxon>
        <taxon>Metazoa</taxon>
        <taxon>Ecdysozoa</taxon>
        <taxon>Nematoda</taxon>
        <taxon>Chromadorea</taxon>
        <taxon>Rhabditida</taxon>
        <taxon>Rhabditina</taxon>
        <taxon>Diplogasteromorpha</taxon>
        <taxon>Diplogasteroidea</taxon>
        <taxon>Neodiplogasteridae</taxon>
        <taxon>Pristionchus</taxon>
    </lineage>
</organism>
<dbReference type="AlphaFoldDB" id="A0A2A6C666"/>
<feature type="compositionally biased region" description="Polar residues" evidence="1">
    <location>
        <begin position="34"/>
        <end position="52"/>
    </location>
</feature>
<evidence type="ECO:0000313" key="4">
    <source>
        <dbReference type="Proteomes" id="UP000005239"/>
    </source>
</evidence>
<evidence type="ECO:0000313" key="3">
    <source>
        <dbReference type="EnsemblMetazoa" id="PPA24035.1"/>
    </source>
</evidence>
<sequence>MTPVLLLFWVLGLAAVPISLLTCKKKAKAGGKPESTTTEGGTKKSNPKQSPEVQEWNAKINAGMKRPQRDDETVDDQPTDWGQVQKVDVKEEPNSLKPDSQKIDSQTAPPKADPKKVEA</sequence>
<feature type="chain" id="PRO_5043870498" evidence="2">
    <location>
        <begin position="16"/>
        <end position="119"/>
    </location>
</feature>
<keyword evidence="2" id="KW-0732">Signal</keyword>
<dbReference type="EnsemblMetazoa" id="PPA24035.1">
    <property type="protein sequence ID" value="PPA24035.1"/>
    <property type="gene ID" value="WBGene00113589"/>
</dbReference>
<feature type="region of interest" description="Disordered" evidence="1">
    <location>
        <begin position="24"/>
        <end position="119"/>
    </location>
</feature>
<name>A0A2A6C666_PRIPA</name>
<dbReference type="Proteomes" id="UP000005239">
    <property type="component" value="Unassembled WGS sequence"/>
</dbReference>
<keyword evidence="4" id="KW-1185">Reference proteome</keyword>
<feature type="signal peptide" evidence="2">
    <location>
        <begin position="1"/>
        <end position="15"/>
    </location>
</feature>
<proteinExistence type="predicted"/>
<reference evidence="3" key="2">
    <citation type="submission" date="2022-06" db="UniProtKB">
        <authorList>
            <consortium name="EnsemblMetazoa"/>
        </authorList>
    </citation>
    <scope>IDENTIFICATION</scope>
    <source>
        <strain evidence="3">PS312</strain>
    </source>
</reference>
<accession>A0A8R1YKE1</accession>
<evidence type="ECO:0000256" key="2">
    <source>
        <dbReference type="SAM" id="SignalP"/>
    </source>
</evidence>
<protein>
    <submittedName>
        <fullName evidence="3">Uncharacterized protein</fullName>
    </submittedName>
</protein>
<feature type="compositionally biased region" description="Basic and acidic residues" evidence="1">
    <location>
        <begin position="87"/>
        <end position="102"/>
    </location>
</feature>
<accession>A0A2A6C666</accession>
<reference evidence="4" key="1">
    <citation type="journal article" date="2008" name="Nat. Genet.">
        <title>The Pristionchus pacificus genome provides a unique perspective on nematode lifestyle and parasitism.</title>
        <authorList>
            <person name="Dieterich C."/>
            <person name="Clifton S.W."/>
            <person name="Schuster L.N."/>
            <person name="Chinwalla A."/>
            <person name="Delehaunty K."/>
            <person name="Dinkelacker I."/>
            <person name="Fulton L."/>
            <person name="Fulton R."/>
            <person name="Godfrey J."/>
            <person name="Minx P."/>
            <person name="Mitreva M."/>
            <person name="Roeseler W."/>
            <person name="Tian H."/>
            <person name="Witte H."/>
            <person name="Yang S.P."/>
            <person name="Wilson R.K."/>
            <person name="Sommer R.J."/>
        </authorList>
    </citation>
    <scope>NUCLEOTIDE SEQUENCE [LARGE SCALE GENOMIC DNA]</scope>
    <source>
        <strain evidence="4">PS312</strain>
    </source>
</reference>
<evidence type="ECO:0000256" key="1">
    <source>
        <dbReference type="SAM" id="MobiDB-lite"/>
    </source>
</evidence>
<gene>
    <name evidence="3" type="primary">WBGene00113589</name>
</gene>